<protein>
    <submittedName>
        <fullName evidence="1">Uncharacterized protein</fullName>
    </submittedName>
</protein>
<dbReference type="RefSeq" id="WP_027193778.1">
    <property type="nucleotide sequence ID" value="NZ_CP017562.2"/>
</dbReference>
<organism evidence="1">
    <name type="scientific">Paraburkholderia sprentiae WSM5005</name>
    <dbReference type="NCBI Taxonomy" id="754502"/>
    <lineage>
        <taxon>Bacteria</taxon>
        <taxon>Pseudomonadati</taxon>
        <taxon>Pseudomonadota</taxon>
        <taxon>Betaproteobacteria</taxon>
        <taxon>Burkholderiales</taxon>
        <taxon>Burkholderiaceae</taxon>
        <taxon>Paraburkholderia</taxon>
    </lineage>
</organism>
<name>A0A1I9YLH3_9BURK</name>
<evidence type="ECO:0000313" key="1">
    <source>
        <dbReference type="EMBL" id="APA87156.1"/>
    </source>
</evidence>
<evidence type="ECO:0000313" key="2">
    <source>
        <dbReference type="EMBL" id="APA89098.1"/>
    </source>
</evidence>
<dbReference type="AlphaFoldDB" id="A0A1I9YLH3"/>
<proteinExistence type="predicted"/>
<reference evidence="1" key="1">
    <citation type="submission" date="2016-09" db="EMBL/GenBank/DDBJ databases">
        <title>The Complete Genome of Burkholderia sprentiae wsm5005.</title>
        <authorList>
            <person name="De Meyer S."/>
            <person name="Wang P."/>
            <person name="Terpolilli J."/>
        </authorList>
    </citation>
    <scope>NUCLEOTIDE SEQUENCE [LARGE SCALE GENOMIC DNA]</scope>
    <source>
        <strain evidence="1">WSM5005</strain>
    </source>
</reference>
<dbReference type="EMBL" id="CP017562">
    <property type="protein sequence ID" value="APA89098.1"/>
    <property type="molecule type" value="Genomic_DNA"/>
</dbReference>
<accession>A0A1I9YLH3</accession>
<gene>
    <name evidence="1" type="ORF">BJG93_16520</name>
    <name evidence="2" type="ORF">BJG93_28105</name>
</gene>
<sequence>MIAGRFGRTPHLPSICVSTLEPFRERIARWFESDVQGTTIHSVLKRNHGYSGSYSAVRLDSVKQHGRSAKTIVAARLI</sequence>
<dbReference type="EMBL" id="CP017562">
    <property type="protein sequence ID" value="APA87156.1"/>
    <property type="molecule type" value="Genomic_DNA"/>
</dbReference>